<keyword evidence="1" id="KW-0812">Transmembrane</keyword>
<dbReference type="InterPro" id="IPR008756">
    <property type="entry name" value="Peptidase_M56"/>
</dbReference>
<dbReference type="OrthoDB" id="9814002at2"/>
<feature type="transmembrane region" description="Helical" evidence="1">
    <location>
        <begin position="38"/>
        <end position="67"/>
    </location>
</feature>
<dbReference type="PANTHER" id="PTHR34978">
    <property type="entry name" value="POSSIBLE SENSOR-TRANSDUCER PROTEIN BLAR"/>
    <property type="match status" value="1"/>
</dbReference>
<dbReference type="CDD" id="cd07341">
    <property type="entry name" value="M56_BlaR1_MecR1_like"/>
    <property type="match status" value="1"/>
</dbReference>
<dbReference type="PANTHER" id="PTHR34978:SF3">
    <property type="entry name" value="SLR0241 PROTEIN"/>
    <property type="match status" value="1"/>
</dbReference>
<evidence type="ECO:0000313" key="3">
    <source>
        <dbReference type="EMBL" id="RKD92835.1"/>
    </source>
</evidence>
<name>A0A419WBJ1_9BACT</name>
<comment type="caution">
    <text evidence="3">The sequence shown here is derived from an EMBL/GenBank/DDBJ whole genome shotgun (WGS) entry which is preliminary data.</text>
</comment>
<proteinExistence type="predicted"/>
<feature type="domain" description="Peptidase M56" evidence="2">
    <location>
        <begin position="16"/>
        <end position="252"/>
    </location>
</feature>
<evidence type="ECO:0000259" key="2">
    <source>
        <dbReference type="Pfam" id="PF05569"/>
    </source>
</evidence>
<accession>A0A419WBJ1</accession>
<keyword evidence="4" id="KW-1185">Reference proteome</keyword>
<feature type="transmembrane region" description="Helical" evidence="1">
    <location>
        <begin position="6"/>
        <end position="26"/>
    </location>
</feature>
<dbReference type="InterPro" id="IPR052173">
    <property type="entry name" value="Beta-lactam_resp_regulator"/>
</dbReference>
<dbReference type="RefSeq" id="WP_120274009.1">
    <property type="nucleotide sequence ID" value="NZ_RAPN01000001.1"/>
</dbReference>
<dbReference type="AlphaFoldDB" id="A0A419WBJ1"/>
<reference evidence="3 4" key="1">
    <citation type="submission" date="2018-09" db="EMBL/GenBank/DDBJ databases">
        <title>Genomic Encyclopedia of Archaeal and Bacterial Type Strains, Phase II (KMG-II): from individual species to whole genera.</title>
        <authorList>
            <person name="Goeker M."/>
        </authorList>
    </citation>
    <scope>NUCLEOTIDE SEQUENCE [LARGE SCALE GENOMIC DNA]</scope>
    <source>
        <strain evidence="3 4">DSM 27148</strain>
    </source>
</reference>
<organism evidence="3 4">
    <name type="scientific">Mangrovibacterium diazotrophicum</name>
    <dbReference type="NCBI Taxonomy" id="1261403"/>
    <lineage>
        <taxon>Bacteria</taxon>
        <taxon>Pseudomonadati</taxon>
        <taxon>Bacteroidota</taxon>
        <taxon>Bacteroidia</taxon>
        <taxon>Marinilabiliales</taxon>
        <taxon>Prolixibacteraceae</taxon>
        <taxon>Mangrovibacterium</taxon>
    </lineage>
</organism>
<sequence length="294" mass="33296">MEAFLIYLLKSGAALAAFYLFFLLVFRRRKQFGFNRLYLFLAMPVSYLLPLITIKVTATEVVIPQIINTTPTTAAQPLATEAATTNWPAIALLIFAAGAGFFLLRLLISNLRAISLIRKSEKARLLETVCCVCNQEVHPFSFFNQIIIPREVLNSEHLPVILQHELIHVHEQHTIDVFTTELLFLLQWFNPFAWLLKDALKNNLEYLTDDQIIQTTNRQHYQLAMLAMADKEGVAPFLTALNGSQLKDRILMMKQKTTKNRSGGNYCCSRYSLCSCSSSRTSASKPHHLAQTAT</sequence>
<gene>
    <name evidence="3" type="ORF">BC643_3212</name>
</gene>
<protein>
    <submittedName>
        <fullName evidence="3">Beta-lactamase regulating signal transducer with metallopeptidase domain</fullName>
    </submittedName>
</protein>
<evidence type="ECO:0000313" key="4">
    <source>
        <dbReference type="Proteomes" id="UP000283387"/>
    </source>
</evidence>
<feature type="transmembrane region" description="Helical" evidence="1">
    <location>
        <begin position="87"/>
        <end position="108"/>
    </location>
</feature>
<keyword evidence="1" id="KW-0472">Membrane</keyword>
<evidence type="ECO:0000256" key="1">
    <source>
        <dbReference type="SAM" id="Phobius"/>
    </source>
</evidence>
<dbReference type="EMBL" id="RAPN01000001">
    <property type="protein sequence ID" value="RKD92835.1"/>
    <property type="molecule type" value="Genomic_DNA"/>
</dbReference>
<keyword evidence="1" id="KW-1133">Transmembrane helix</keyword>
<dbReference type="Proteomes" id="UP000283387">
    <property type="component" value="Unassembled WGS sequence"/>
</dbReference>
<dbReference type="Pfam" id="PF05569">
    <property type="entry name" value="Peptidase_M56"/>
    <property type="match status" value="1"/>
</dbReference>